<dbReference type="EMBL" id="MKGQ01000069">
    <property type="protein sequence ID" value="OKO98808.1"/>
    <property type="molecule type" value="Genomic_DNA"/>
</dbReference>
<accession>A0A1Q5TF16</accession>
<dbReference type="Proteomes" id="UP000186268">
    <property type="component" value="Unassembled WGS sequence"/>
</dbReference>
<dbReference type="PANTHER" id="PTHR30386">
    <property type="entry name" value="MEMBRANE FUSION SUBUNIT OF EMRAB-TOLC MULTIDRUG EFFLUX PUMP"/>
    <property type="match status" value="1"/>
</dbReference>
<dbReference type="STRING" id="1873482.Xedl_03784"/>
<feature type="coiled-coil region" evidence="1">
    <location>
        <begin position="143"/>
        <end position="177"/>
    </location>
</feature>
<feature type="domain" description="AprE-like beta-barrel" evidence="3">
    <location>
        <begin position="301"/>
        <end position="402"/>
    </location>
</feature>
<comment type="caution">
    <text evidence="4">The sequence shown here is derived from an EMBL/GenBank/DDBJ whole genome shotgun (WGS) entry which is preliminary data.</text>
</comment>
<name>A0A1Q5TF16_9GAMM</name>
<keyword evidence="5" id="KW-1185">Reference proteome</keyword>
<reference evidence="4 5" key="1">
    <citation type="submission" date="2016-09" db="EMBL/GenBank/DDBJ databases">
        <title>Xenorhabdus thuongxuanensis sp. nov. and Xenorhabdus eapokensis sp. nov., isolated from Steinernema species.</title>
        <authorList>
            <person name="Kaempfer P."/>
            <person name="Tobias N.J."/>
            <person name="Phan Ke L."/>
            <person name="Bode H.B."/>
            <person name="Glaeser S.P."/>
        </authorList>
    </citation>
    <scope>NUCLEOTIDE SEQUENCE [LARGE SCALE GENOMIC DNA]</scope>
    <source>
        <strain evidence="4 5">DL20</strain>
    </source>
</reference>
<sequence length="423" mass="48707">MMYKDDLFRQEALKKKSIPMAGQMVLTSPFVFTVLTYLSSLLVVFIIIFIIFTEYSRKTSIKGQIYPKDGMSKIYSKEIGVISDIKVKDGQFVKKGDVLGVIYKAQYINEGTLQDSLKEQAILKKITLINEINKMESLQVNRIELLKNNLNGLIKQKEQIKIQIKIQKKRLNDLRENTYRYRSLEKKGFISKEYMSSIEGNELEQLERLNLTKKDLIEIDRLITEKELEIEDAPLKKIIERQEIERVLSSVNQEILNIESQTESVIRANSSGFVNINNFELGSYVDQSTLLLSIVPSNQDLVLHLYVPNQSIGFIKIGDVVNIKYSAYPYQKFGIFKAKVTSVSRSAMAAQEIKSIGSVFPALNATNEPVYLIKAELEKQYIEINKIKKPLEIGMTIDADILHERRKLYEWMFELLFSINDSI</sequence>
<gene>
    <name evidence="4" type="ORF">Xedl_03784</name>
</gene>
<keyword evidence="1" id="KW-0175">Coiled coil</keyword>
<keyword evidence="2" id="KW-1133">Transmembrane helix</keyword>
<organism evidence="4 5">
    <name type="scientific">Xenorhabdus eapokensis</name>
    <dbReference type="NCBI Taxonomy" id="1873482"/>
    <lineage>
        <taxon>Bacteria</taxon>
        <taxon>Pseudomonadati</taxon>
        <taxon>Pseudomonadota</taxon>
        <taxon>Gammaproteobacteria</taxon>
        <taxon>Enterobacterales</taxon>
        <taxon>Morganellaceae</taxon>
        <taxon>Xenorhabdus</taxon>
    </lineage>
</organism>
<evidence type="ECO:0000313" key="4">
    <source>
        <dbReference type="EMBL" id="OKO98808.1"/>
    </source>
</evidence>
<dbReference type="OrthoDB" id="9775513at2"/>
<dbReference type="InterPro" id="IPR058982">
    <property type="entry name" value="Beta-barrel_AprE"/>
</dbReference>
<protein>
    <submittedName>
        <fullName evidence="4">Membrane-fusion protein</fullName>
    </submittedName>
</protein>
<evidence type="ECO:0000313" key="5">
    <source>
        <dbReference type="Proteomes" id="UP000186268"/>
    </source>
</evidence>
<dbReference type="PRINTS" id="PR01490">
    <property type="entry name" value="RTXTOXIND"/>
</dbReference>
<dbReference type="AlphaFoldDB" id="A0A1Q5TF16"/>
<feature type="transmembrane region" description="Helical" evidence="2">
    <location>
        <begin position="30"/>
        <end position="52"/>
    </location>
</feature>
<proteinExistence type="predicted"/>
<evidence type="ECO:0000256" key="1">
    <source>
        <dbReference type="SAM" id="Coils"/>
    </source>
</evidence>
<dbReference type="InterPro" id="IPR050739">
    <property type="entry name" value="MFP"/>
</dbReference>
<evidence type="ECO:0000256" key="2">
    <source>
        <dbReference type="SAM" id="Phobius"/>
    </source>
</evidence>
<dbReference type="RefSeq" id="WP_083600402.1">
    <property type="nucleotide sequence ID" value="NZ_CAWNAG010000179.1"/>
</dbReference>
<keyword evidence="2" id="KW-0812">Transmembrane</keyword>
<dbReference type="PANTHER" id="PTHR30386:SF28">
    <property type="entry name" value="EXPORTED PROTEIN"/>
    <property type="match status" value="1"/>
</dbReference>
<evidence type="ECO:0000259" key="3">
    <source>
        <dbReference type="Pfam" id="PF26002"/>
    </source>
</evidence>
<dbReference type="Pfam" id="PF26002">
    <property type="entry name" value="Beta-barrel_AprE"/>
    <property type="match status" value="1"/>
</dbReference>
<dbReference type="Gene3D" id="2.40.30.170">
    <property type="match status" value="1"/>
</dbReference>
<keyword evidence="2" id="KW-0472">Membrane</keyword>